<dbReference type="InterPro" id="IPR029062">
    <property type="entry name" value="Class_I_gatase-like"/>
</dbReference>
<accession>A0A0F9S3C6</accession>
<dbReference type="GO" id="GO:0006508">
    <property type="term" value="P:proteolysis"/>
    <property type="evidence" value="ECO:0007669"/>
    <property type="project" value="InterPro"/>
</dbReference>
<evidence type="ECO:0000259" key="1">
    <source>
        <dbReference type="Pfam" id="PF00246"/>
    </source>
</evidence>
<dbReference type="InterPro" id="IPR000834">
    <property type="entry name" value="Peptidase_M14"/>
</dbReference>
<dbReference type="GO" id="GO:0004181">
    <property type="term" value="F:metallocarboxypeptidase activity"/>
    <property type="evidence" value="ECO:0007669"/>
    <property type="project" value="InterPro"/>
</dbReference>
<name>A0A0F9S3C6_9ZZZZ</name>
<organism evidence="2">
    <name type="scientific">marine sediment metagenome</name>
    <dbReference type="NCBI Taxonomy" id="412755"/>
    <lineage>
        <taxon>unclassified sequences</taxon>
        <taxon>metagenomes</taxon>
        <taxon>ecological metagenomes</taxon>
    </lineage>
</organism>
<dbReference type="CDD" id="cd06240">
    <property type="entry name" value="M14-like"/>
    <property type="match status" value="1"/>
</dbReference>
<reference evidence="2" key="1">
    <citation type="journal article" date="2015" name="Nature">
        <title>Complex archaea that bridge the gap between prokaryotes and eukaryotes.</title>
        <authorList>
            <person name="Spang A."/>
            <person name="Saw J.H."/>
            <person name="Jorgensen S.L."/>
            <person name="Zaremba-Niedzwiedzka K."/>
            <person name="Martijn J."/>
            <person name="Lind A.E."/>
            <person name="van Eijk R."/>
            <person name="Schleper C."/>
            <person name="Guy L."/>
            <person name="Ettema T.J."/>
        </authorList>
    </citation>
    <scope>NUCLEOTIDE SEQUENCE</scope>
</reference>
<feature type="domain" description="Peptidase M14" evidence="1">
    <location>
        <begin position="56"/>
        <end position="216"/>
    </location>
</feature>
<dbReference type="Gene3D" id="3.40.630.10">
    <property type="entry name" value="Zn peptidases"/>
    <property type="match status" value="1"/>
</dbReference>
<sequence length="884" mass="98899">MLKKSFHSLIAIIAGTFIFLIAGSISFAQRVPTPEEVLGFKVGADYHLASYQQAIQYLKALEQASPRIKLFEMGKTSMGKPMMYAVITSAENMAKLDRLKEISRRLALVTGLTDEEARGLVAEGRAVVHIDGGLHGTEVAPAQHNLQLAYDLISSEDTDTRLIRENTILLLVFANPDGMDMVAEWYHQNLGTPYETSPMPWLYHVYAGHDNNRDSFMLNLVETQNIHGQANREWFPQILCSHHQTGPFPARIFIPPNVEPVNPNYHPMIIRWKNLIGTAIGAAFDRNGQSGAISRARYDLWSPDMVDTVGDLFHTVSICPETQLYHYATPHYYKINDFPEDFRDLTPSVFYPNPWKGGWWRLRDAVEYVLTCSKATLHTAALYREKLLYDRYQMGKDVIARFQKELPFAWIIPKTQWDAPTAAILLNKMIFMGIEVYQAEKNFASSGISYPAGTWIIPMNQPFSLFVKSIFEEQLLPDLTKYPTLWQGLVQPQKFADAYIRPYDIAGWTLPYQMGVTVSAVDTPLEVSLTPVEKAVPPAGKVEGSAGYAYLITPKTNNSFIAVNRILQAGGEVLRARESFSVEGKSYLPGTWIVLAGSISRSFMDALAKELFLTIEGTRGRVPVDTLKINTPRVALYKSWTASVDEGWTRWLFEQFEFPFVNIYDDDVRARELGKRFDVLVIPSMSTDDIVNGHKPGTMPPQYVGGITRAGVRNIKRFVEEGGTLVTLNSGCLFAVDELGLPVRDVLKDLRPAAGRGNVPAEPGPPKFACPKSILRMEFNAKHPVAFGMPEEAPAVFARPLAFDILPSFEKEKAPVVISKYPKGSLLMSGYLRGEKYLQNKASAMEVPLGKGRVILLGFGVQSRAQPHGTFKLLFNSLYYGSAR</sequence>
<dbReference type="SUPFAM" id="SSF52317">
    <property type="entry name" value="Class I glutamine amidotransferase-like"/>
    <property type="match status" value="1"/>
</dbReference>
<dbReference type="Pfam" id="PF00246">
    <property type="entry name" value="Peptidase_M14"/>
    <property type="match status" value="1"/>
</dbReference>
<dbReference type="GO" id="GO:0008270">
    <property type="term" value="F:zinc ion binding"/>
    <property type="evidence" value="ECO:0007669"/>
    <property type="project" value="InterPro"/>
</dbReference>
<gene>
    <name evidence="2" type="ORF">LCGC14_0568950</name>
</gene>
<dbReference type="AlphaFoldDB" id="A0A0F9S3C6"/>
<evidence type="ECO:0000313" key="2">
    <source>
        <dbReference type="EMBL" id="KKN56752.1"/>
    </source>
</evidence>
<dbReference type="EMBL" id="LAZR01000832">
    <property type="protein sequence ID" value="KKN56752.1"/>
    <property type="molecule type" value="Genomic_DNA"/>
</dbReference>
<dbReference type="SUPFAM" id="SSF53187">
    <property type="entry name" value="Zn-dependent exopeptidases"/>
    <property type="match status" value="1"/>
</dbReference>
<protein>
    <recommendedName>
        <fullName evidence="1">Peptidase M14 domain-containing protein</fullName>
    </recommendedName>
</protein>
<proteinExistence type="predicted"/>
<comment type="caution">
    <text evidence="2">The sequence shown here is derived from an EMBL/GenBank/DDBJ whole genome shotgun (WGS) entry which is preliminary data.</text>
</comment>